<gene>
    <name evidence="3" type="ORF">DF183_05705</name>
</gene>
<dbReference type="AlphaFoldDB" id="A0A0M7DCV3"/>
<dbReference type="GO" id="GO:0006813">
    <property type="term" value="P:potassium ion transport"/>
    <property type="evidence" value="ECO:0007669"/>
    <property type="project" value="InterPro"/>
</dbReference>
<protein>
    <submittedName>
        <fullName evidence="3">TrkA family potassium uptake protein</fullName>
    </submittedName>
</protein>
<dbReference type="SUPFAM" id="SSF51735">
    <property type="entry name" value="NAD(P)-binding Rossmann-fold domains"/>
    <property type="match status" value="1"/>
</dbReference>
<sequence length="217" mass="23698">MAQFAVIGLGRFGSACALELMKMGHSVLGVDTNPKLVNKYADQLNRAVIADVTDRQALEELGLDNYDVVLVAIGADIEACLVCVVHLKSFGVPTIWAKAISHAQHLILAKIGVNRIIHPEEEMGIRVAQMLSYPMVNDYITLGNGDYIVEVTASDNMNGQTIKDVLREQMDDVQVLLVKRRGQTTIQPDADFALHAKDLLILLGQLQALRTAAPKLV</sequence>
<dbReference type="Proteomes" id="UP000245216">
    <property type="component" value="Unassembled WGS sequence"/>
</dbReference>
<dbReference type="InterPro" id="IPR036721">
    <property type="entry name" value="RCK_C_sf"/>
</dbReference>
<evidence type="ECO:0000259" key="1">
    <source>
        <dbReference type="PROSITE" id="PS51201"/>
    </source>
</evidence>
<dbReference type="InterPro" id="IPR006037">
    <property type="entry name" value="RCK_C"/>
</dbReference>
<dbReference type="InterPro" id="IPR050721">
    <property type="entry name" value="Trk_Ktr_HKT_K-transport"/>
</dbReference>
<dbReference type="PROSITE" id="PS51201">
    <property type="entry name" value="RCK_N"/>
    <property type="match status" value="1"/>
</dbReference>
<dbReference type="InterPro" id="IPR036291">
    <property type="entry name" value="NAD(P)-bd_dom_sf"/>
</dbReference>
<dbReference type="STRING" id="511.UZ73_18345"/>
<evidence type="ECO:0000259" key="2">
    <source>
        <dbReference type="PROSITE" id="PS51202"/>
    </source>
</evidence>
<name>A0A0M7DCV3_ALCFA</name>
<evidence type="ECO:0000313" key="3">
    <source>
        <dbReference type="EMBL" id="PWE16216.1"/>
    </source>
</evidence>
<organism evidence="3 4">
    <name type="scientific">Alcaligenes faecalis</name>
    <dbReference type="NCBI Taxonomy" id="511"/>
    <lineage>
        <taxon>Bacteria</taxon>
        <taxon>Pseudomonadati</taxon>
        <taxon>Pseudomonadota</taxon>
        <taxon>Betaproteobacteria</taxon>
        <taxon>Burkholderiales</taxon>
        <taxon>Alcaligenaceae</taxon>
        <taxon>Alcaligenes</taxon>
    </lineage>
</organism>
<accession>A0A0S2JVZ3</accession>
<reference evidence="3 4" key="2">
    <citation type="submission" date="2018-05" db="EMBL/GenBank/DDBJ databases">
        <authorList>
            <person name="Lanie J.A."/>
            <person name="Ng W.-L."/>
            <person name="Kazmierczak K.M."/>
            <person name="Andrzejewski T.M."/>
            <person name="Davidsen T.M."/>
            <person name="Wayne K.J."/>
            <person name="Tettelin H."/>
            <person name="Glass J.I."/>
            <person name="Rusch D."/>
            <person name="Podicherti R."/>
            <person name="Tsui H.-C.T."/>
            <person name="Winkler M.E."/>
        </authorList>
    </citation>
    <scope>NUCLEOTIDE SEQUENCE [LARGE SCALE GENOMIC DNA]</scope>
    <source>
        <strain evidence="3 4">YBY</strain>
    </source>
</reference>
<dbReference type="Gene3D" id="3.40.50.720">
    <property type="entry name" value="NAD(P)-binding Rossmann-like Domain"/>
    <property type="match status" value="1"/>
</dbReference>
<dbReference type="PANTHER" id="PTHR43833:SF7">
    <property type="entry name" value="KTR SYSTEM POTASSIUM UPTAKE PROTEIN C"/>
    <property type="match status" value="1"/>
</dbReference>
<dbReference type="RefSeq" id="WP_042480430.1">
    <property type="nucleotide sequence ID" value="NZ_CAXOJJ010000007.1"/>
</dbReference>
<reference evidence="3 4" key="1">
    <citation type="submission" date="2018-05" db="EMBL/GenBank/DDBJ databases">
        <title>Genome Sequence of an Efficient Indole-Degrading Bacterium, Alcaligenes sp.YBY.</title>
        <authorList>
            <person name="Yang B."/>
        </authorList>
    </citation>
    <scope>NUCLEOTIDE SEQUENCE [LARGE SCALE GENOMIC DNA]</scope>
    <source>
        <strain evidence="3 4">YBY</strain>
    </source>
</reference>
<feature type="domain" description="RCK C-terminal" evidence="2">
    <location>
        <begin position="137"/>
        <end position="217"/>
    </location>
</feature>
<feature type="domain" description="RCK N-terminal" evidence="1">
    <location>
        <begin position="1"/>
        <end position="117"/>
    </location>
</feature>
<proteinExistence type="predicted"/>
<dbReference type="Gene3D" id="3.30.70.1450">
    <property type="entry name" value="Regulator of K+ conductance, C-terminal domain"/>
    <property type="match status" value="1"/>
</dbReference>
<dbReference type="SUPFAM" id="SSF116726">
    <property type="entry name" value="TrkA C-terminal domain-like"/>
    <property type="match status" value="1"/>
</dbReference>
<dbReference type="PANTHER" id="PTHR43833">
    <property type="entry name" value="POTASSIUM CHANNEL PROTEIN 2-RELATED-RELATED"/>
    <property type="match status" value="1"/>
</dbReference>
<dbReference type="GeneID" id="29371011"/>
<dbReference type="EMBL" id="QEXO01000001">
    <property type="protein sequence ID" value="PWE16216.1"/>
    <property type="molecule type" value="Genomic_DNA"/>
</dbReference>
<dbReference type="GO" id="GO:0008324">
    <property type="term" value="F:monoatomic cation transmembrane transporter activity"/>
    <property type="evidence" value="ECO:0007669"/>
    <property type="project" value="InterPro"/>
</dbReference>
<dbReference type="Pfam" id="PF02254">
    <property type="entry name" value="TrkA_N"/>
    <property type="match status" value="1"/>
</dbReference>
<dbReference type="OrthoDB" id="9776294at2"/>
<dbReference type="KEGG" id="afa:UZ73_18345"/>
<accession>A0A0M7DCV3</accession>
<dbReference type="PROSITE" id="PS51202">
    <property type="entry name" value="RCK_C"/>
    <property type="match status" value="1"/>
</dbReference>
<evidence type="ECO:0000313" key="4">
    <source>
        <dbReference type="Proteomes" id="UP000245216"/>
    </source>
</evidence>
<comment type="caution">
    <text evidence="3">The sequence shown here is derived from an EMBL/GenBank/DDBJ whole genome shotgun (WGS) entry which is preliminary data.</text>
</comment>
<dbReference type="InterPro" id="IPR003148">
    <property type="entry name" value="RCK_N"/>
</dbReference>
<dbReference type="Pfam" id="PF02080">
    <property type="entry name" value="TrkA_C"/>
    <property type="match status" value="1"/>
</dbReference>